<dbReference type="Gene3D" id="2.60.110.10">
    <property type="entry name" value="Thaumatin"/>
    <property type="match status" value="1"/>
</dbReference>
<proteinExistence type="predicted"/>
<evidence type="ECO:0000256" key="1">
    <source>
        <dbReference type="SAM" id="SignalP"/>
    </source>
</evidence>
<organism evidence="2 3">
    <name type="scientific">Pythium oligandrum</name>
    <name type="common">Mycoparasitic fungus</name>
    <dbReference type="NCBI Taxonomy" id="41045"/>
    <lineage>
        <taxon>Eukaryota</taxon>
        <taxon>Sar</taxon>
        <taxon>Stramenopiles</taxon>
        <taxon>Oomycota</taxon>
        <taxon>Peronosporomycetes</taxon>
        <taxon>Pythiales</taxon>
        <taxon>Pythiaceae</taxon>
        <taxon>Pythium</taxon>
    </lineage>
</organism>
<comment type="caution">
    <text evidence="2">The sequence shown here is derived from an EMBL/GenBank/DDBJ whole genome shotgun (WGS) entry which is preliminary data.</text>
</comment>
<dbReference type="PANTHER" id="PTHR31737">
    <property type="entry name" value="PROTEIN TOS1"/>
    <property type="match status" value="1"/>
</dbReference>
<name>A0A8K1C215_PYTOL</name>
<dbReference type="SMART" id="SM00205">
    <property type="entry name" value="THN"/>
    <property type="match status" value="1"/>
</dbReference>
<keyword evidence="1" id="KW-0732">Signal</keyword>
<dbReference type="InterPro" id="IPR001938">
    <property type="entry name" value="Thaumatin"/>
</dbReference>
<dbReference type="EMBL" id="SPLM01000151">
    <property type="protein sequence ID" value="TMW55001.1"/>
    <property type="molecule type" value="Genomic_DNA"/>
</dbReference>
<sequence>MLKTVALVATTLLLAQDVTATKIKFINNCNFKLDLQHSQSGSAWKSIAKFDKGKSHTYDAKGPAHAFRHGSSNQATLAEFSIPSGQPWYDISIIPPGPGNCNSYDNCRKVTGRKGFNVAMRIKPKSNQNGSNCRTLKCPSYDKSACKDAYHFPADKKTHDCPAGTSFDVVFC</sequence>
<feature type="signal peptide" evidence="1">
    <location>
        <begin position="1"/>
        <end position="20"/>
    </location>
</feature>
<feature type="chain" id="PRO_5035425202" description="Thaumatin-like protein" evidence="1">
    <location>
        <begin position="21"/>
        <end position="172"/>
    </location>
</feature>
<dbReference type="OrthoDB" id="430315at2759"/>
<dbReference type="Proteomes" id="UP000794436">
    <property type="component" value="Unassembled WGS sequence"/>
</dbReference>
<dbReference type="PANTHER" id="PTHR31737:SF2">
    <property type="entry name" value="PROTEIN TOS1"/>
    <property type="match status" value="1"/>
</dbReference>
<reference evidence="2" key="1">
    <citation type="submission" date="2019-03" db="EMBL/GenBank/DDBJ databases">
        <title>Long read genome sequence of the mycoparasitic Pythium oligandrum ATCC 38472 isolated from sugarbeet rhizosphere.</title>
        <authorList>
            <person name="Gaulin E."/>
        </authorList>
    </citation>
    <scope>NUCLEOTIDE SEQUENCE</scope>
    <source>
        <strain evidence="2">ATCC 38472_TT</strain>
    </source>
</reference>
<dbReference type="InterPro" id="IPR037176">
    <property type="entry name" value="Osmotin/thaumatin-like_sf"/>
</dbReference>
<dbReference type="PROSITE" id="PS51367">
    <property type="entry name" value="THAUMATIN_2"/>
    <property type="match status" value="1"/>
</dbReference>
<gene>
    <name evidence="2" type="ORF">Poli38472_014772</name>
</gene>
<evidence type="ECO:0008006" key="4">
    <source>
        <dbReference type="Google" id="ProtNLM"/>
    </source>
</evidence>
<accession>A0A8K1C215</accession>
<keyword evidence="3" id="KW-1185">Reference proteome</keyword>
<dbReference type="AlphaFoldDB" id="A0A8K1C215"/>
<dbReference type="SUPFAM" id="SSF49870">
    <property type="entry name" value="Osmotin, thaumatin-like protein"/>
    <property type="match status" value="1"/>
</dbReference>
<protein>
    <recommendedName>
        <fullName evidence="4">Thaumatin-like protein</fullName>
    </recommendedName>
</protein>
<evidence type="ECO:0000313" key="2">
    <source>
        <dbReference type="EMBL" id="TMW55001.1"/>
    </source>
</evidence>
<evidence type="ECO:0000313" key="3">
    <source>
        <dbReference type="Proteomes" id="UP000794436"/>
    </source>
</evidence>